<evidence type="ECO:0000256" key="1">
    <source>
        <dbReference type="SAM" id="MobiDB-lite"/>
    </source>
</evidence>
<dbReference type="EMBL" id="BDEQ01000001">
    <property type="protein sequence ID" value="GAT98910.1"/>
    <property type="molecule type" value="Genomic_DNA"/>
</dbReference>
<evidence type="ECO:0000313" key="2">
    <source>
        <dbReference type="EMBL" id="GAT98910.1"/>
    </source>
</evidence>
<comment type="caution">
    <text evidence="2">The sequence shown here is derived from an EMBL/GenBank/DDBJ whole genome shotgun (WGS) entry which is preliminary data.</text>
</comment>
<organism evidence="2 3">
    <name type="scientific">Entamoeba histolytica</name>
    <dbReference type="NCBI Taxonomy" id="5759"/>
    <lineage>
        <taxon>Eukaryota</taxon>
        <taxon>Amoebozoa</taxon>
        <taxon>Evosea</taxon>
        <taxon>Archamoebae</taxon>
        <taxon>Mastigamoebida</taxon>
        <taxon>Entamoebidae</taxon>
        <taxon>Entamoeba</taxon>
    </lineage>
</organism>
<accession>A0A5K1UJ99</accession>
<dbReference type="VEuPathDB" id="AmoebaDB:KM1_334520"/>
<protein>
    <submittedName>
        <fullName evidence="2">Uncharacterized protein</fullName>
    </submittedName>
</protein>
<sequence>MFGTPAKNTRNVSEDETEIEDRNATLNDVVTMIRDISSITEKCNILVKGFDLTLGNSPFISFKLIMEGHIEVIEEIECAIKAYKKNNIILLNAIKEGKRRDEREERIDKLEKKREEETKPERRKTRPL</sequence>
<proteinExistence type="predicted"/>
<feature type="region of interest" description="Disordered" evidence="1">
    <location>
        <begin position="98"/>
        <end position="128"/>
    </location>
</feature>
<evidence type="ECO:0000313" key="3">
    <source>
        <dbReference type="Proteomes" id="UP000078387"/>
    </source>
</evidence>
<dbReference type="AlphaFoldDB" id="A0A5K1UJ99"/>
<gene>
    <name evidence="2" type="ORF">CL6EHI_130460</name>
</gene>
<feature type="compositionally biased region" description="Basic and acidic residues" evidence="1">
    <location>
        <begin position="98"/>
        <end position="120"/>
    </location>
</feature>
<dbReference type="VEuPathDB" id="AmoebaDB:EHI5A_198280"/>
<name>A0A5K1UJ99_ENTHI</name>
<reference evidence="2 3" key="1">
    <citation type="submission" date="2016-05" db="EMBL/GenBank/DDBJ databases">
        <title>First whole genome sequencing of Entamoeba histolytica HM1:IMSS-clone-6.</title>
        <authorList>
            <person name="Mukherjee Avik.K."/>
            <person name="Izumyama S."/>
            <person name="Nakada-Tsukui K."/>
            <person name="Nozaki T."/>
        </authorList>
    </citation>
    <scope>NUCLEOTIDE SEQUENCE [LARGE SCALE GENOMIC DNA]</scope>
    <source>
        <strain evidence="2 3">HM1:IMSS clone 6</strain>
    </source>
</reference>
<dbReference type="Proteomes" id="UP000078387">
    <property type="component" value="Unassembled WGS sequence"/>
</dbReference>
<dbReference type="VEuPathDB" id="AmoebaDB:EHI_130460"/>